<accession>A0ABS2V3S8</accession>
<feature type="region of interest" description="Disordered" evidence="1">
    <location>
        <begin position="65"/>
        <end position="94"/>
    </location>
</feature>
<protein>
    <submittedName>
        <fullName evidence="3">DUF4429 domain-containing protein</fullName>
    </submittedName>
</protein>
<dbReference type="InterPro" id="IPR027860">
    <property type="entry name" value="DUF4429"/>
</dbReference>
<comment type="caution">
    <text evidence="3">The sequence shown here is derived from an EMBL/GenBank/DDBJ whole genome shotgun (WGS) entry which is preliminary data.</text>
</comment>
<dbReference type="EMBL" id="JAFEJA010000002">
    <property type="protein sequence ID" value="MBM9624114.1"/>
    <property type="molecule type" value="Genomic_DNA"/>
</dbReference>
<name>A0ABS2V3S8_9ACTN</name>
<evidence type="ECO:0000313" key="3">
    <source>
        <dbReference type="EMBL" id="MBM9624114.1"/>
    </source>
</evidence>
<feature type="domain" description="DUF4429" evidence="2">
    <location>
        <begin position="14"/>
        <end position="104"/>
    </location>
</feature>
<dbReference type="Proteomes" id="UP000664109">
    <property type="component" value="Unassembled WGS sequence"/>
</dbReference>
<organism evidence="3 4">
    <name type="scientific">Streptomyces zhihengii</name>
    <dbReference type="NCBI Taxonomy" id="1818004"/>
    <lineage>
        <taxon>Bacteria</taxon>
        <taxon>Bacillati</taxon>
        <taxon>Actinomycetota</taxon>
        <taxon>Actinomycetes</taxon>
        <taxon>Kitasatosporales</taxon>
        <taxon>Streptomycetaceae</taxon>
        <taxon>Streptomyces</taxon>
    </lineage>
</organism>
<evidence type="ECO:0000256" key="1">
    <source>
        <dbReference type="SAM" id="MobiDB-lite"/>
    </source>
</evidence>
<gene>
    <name evidence="3" type="ORF">JE024_36690</name>
</gene>
<evidence type="ECO:0000313" key="4">
    <source>
        <dbReference type="Proteomes" id="UP000664109"/>
    </source>
</evidence>
<proteinExistence type="predicted"/>
<dbReference type="Pfam" id="PF14472">
    <property type="entry name" value="DUF4429"/>
    <property type="match status" value="1"/>
</dbReference>
<evidence type="ECO:0000259" key="2">
    <source>
        <dbReference type="Pfam" id="PF14472"/>
    </source>
</evidence>
<sequence>MAEWDVKGVLGSIHFDGAWVRITKKEIGKAPRPFRLRAADVTGTRLKPATTLFHGYVQFLVPGSDPAEESRSLFSGGRPPDSDPHSLSIPKKSSDDAAKLVAAVGQARA</sequence>
<dbReference type="RefSeq" id="WP_205378155.1">
    <property type="nucleotide sequence ID" value="NZ_JAFEJA010000002.1"/>
</dbReference>
<reference evidence="3 4" key="1">
    <citation type="journal article" date="2016" name="Arch. Microbiol.">
        <title>Streptomyces zhihengii sp. nov., isolated from rhizospheric soil of Psammosilene tunicoides.</title>
        <authorList>
            <person name="Huang M.J."/>
            <person name="Fei J.J."/>
            <person name="Salam N."/>
            <person name="Kim C.J."/>
            <person name="Hozzein W.N."/>
            <person name="Xiao M."/>
            <person name="Huang H.Q."/>
            <person name="Li W.J."/>
        </authorList>
    </citation>
    <scope>NUCLEOTIDE SEQUENCE [LARGE SCALE GENOMIC DNA]</scope>
    <source>
        <strain evidence="3 4">YIM T102</strain>
    </source>
</reference>
<keyword evidence="4" id="KW-1185">Reference proteome</keyword>